<dbReference type="AlphaFoldDB" id="A0A9D4UL14"/>
<gene>
    <name evidence="5" type="ORF">GOP47_0016160</name>
</gene>
<proteinExistence type="predicted"/>
<evidence type="ECO:0000313" key="5">
    <source>
        <dbReference type="EMBL" id="KAI5069859.1"/>
    </source>
</evidence>
<dbReference type="InterPro" id="IPR001246">
    <property type="entry name" value="LipOase_plant"/>
</dbReference>
<dbReference type="Pfam" id="PF00305">
    <property type="entry name" value="Lipoxygenase"/>
    <property type="match status" value="1"/>
</dbReference>
<protein>
    <recommendedName>
        <fullName evidence="4">Lipoxygenase domain-containing protein</fullName>
    </recommendedName>
</protein>
<keyword evidence="2" id="KW-0223">Dioxygenase</keyword>
<dbReference type="GO" id="GO:0046872">
    <property type="term" value="F:metal ion binding"/>
    <property type="evidence" value="ECO:0007669"/>
    <property type="project" value="UniProtKB-KW"/>
</dbReference>
<dbReference type="PROSITE" id="PS51393">
    <property type="entry name" value="LIPOXYGENASE_3"/>
    <property type="match status" value="1"/>
</dbReference>
<evidence type="ECO:0000259" key="4">
    <source>
        <dbReference type="PROSITE" id="PS51393"/>
    </source>
</evidence>
<dbReference type="PRINTS" id="PR00468">
    <property type="entry name" value="PLTLPOXGNASE"/>
</dbReference>
<accession>A0A9D4UL14</accession>
<dbReference type="InterPro" id="IPR013819">
    <property type="entry name" value="LipOase_C"/>
</dbReference>
<evidence type="ECO:0000256" key="1">
    <source>
        <dbReference type="ARBA" id="ARBA00022723"/>
    </source>
</evidence>
<dbReference type="Gene3D" id="2.60.60.20">
    <property type="entry name" value="PLAT/LH2 domain"/>
    <property type="match status" value="1"/>
</dbReference>
<dbReference type="PANTHER" id="PTHR11771">
    <property type="entry name" value="LIPOXYGENASE"/>
    <property type="match status" value="1"/>
</dbReference>
<reference evidence="5" key="1">
    <citation type="submission" date="2021-01" db="EMBL/GenBank/DDBJ databases">
        <title>Adiantum capillus-veneris genome.</title>
        <authorList>
            <person name="Fang Y."/>
            <person name="Liao Q."/>
        </authorList>
    </citation>
    <scope>NUCLEOTIDE SEQUENCE</scope>
    <source>
        <strain evidence="5">H3</strain>
        <tissue evidence="5">Leaf</tissue>
    </source>
</reference>
<feature type="domain" description="Lipoxygenase" evidence="4">
    <location>
        <begin position="166"/>
        <end position="296"/>
    </location>
</feature>
<dbReference type="InterPro" id="IPR036226">
    <property type="entry name" value="LipOase_C_sf"/>
</dbReference>
<keyword evidence="1" id="KW-0479">Metal-binding</keyword>
<dbReference type="SUPFAM" id="SSF48484">
    <property type="entry name" value="Lipoxigenase"/>
    <property type="match status" value="1"/>
</dbReference>
<dbReference type="InterPro" id="IPR000907">
    <property type="entry name" value="LipOase"/>
</dbReference>
<dbReference type="EMBL" id="JABFUD020000015">
    <property type="protein sequence ID" value="KAI5069859.1"/>
    <property type="molecule type" value="Genomic_DNA"/>
</dbReference>
<organism evidence="5 6">
    <name type="scientific">Adiantum capillus-veneris</name>
    <name type="common">Maidenhair fern</name>
    <dbReference type="NCBI Taxonomy" id="13818"/>
    <lineage>
        <taxon>Eukaryota</taxon>
        <taxon>Viridiplantae</taxon>
        <taxon>Streptophyta</taxon>
        <taxon>Embryophyta</taxon>
        <taxon>Tracheophyta</taxon>
        <taxon>Polypodiopsida</taxon>
        <taxon>Polypodiidae</taxon>
        <taxon>Polypodiales</taxon>
        <taxon>Pteridineae</taxon>
        <taxon>Pteridaceae</taxon>
        <taxon>Vittarioideae</taxon>
        <taxon>Adiantum</taxon>
    </lineage>
</organism>
<evidence type="ECO:0000313" key="6">
    <source>
        <dbReference type="Proteomes" id="UP000886520"/>
    </source>
</evidence>
<dbReference type="Gene3D" id="4.10.375.10">
    <property type="entry name" value="Lipoxygenase-1, Domain 2"/>
    <property type="match status" value="1"/>
</dbReference>
<evidence type="ECO:0000256" key="2">
    <source>
        <dbReference type="ARBA" id="ARBA00022964"/>
    </source>
</evidence>
<name>A0A9D4UL14_ADICA</name>
<keyword evidence="3" id="KW-0560">Oxidoreductase</keyword>
<keyword evidence="6" id="KW-1185">Reference proteome</keyword>
<dbReference type="GO" id="GO:0016702">
    <property type="term" value="F:oxidoreductase activity, acting on single donors with incorporation of molecular oxygen, incorporation of two atoms of oxygen"/>
    <property type="evidence" value="ECO:0007669"/>
    <property type="project" value="InterPro"/>
</dbReference>
<evidence type="ECO:0000256" key="3">
    <source>
        <dbReference type="ARBA" id="ARBA00023002"/>
    </source>
</evidence>
<dbReference type="Proteomes" id="UP000886520">
    <property type="component" value="Chromosome 15"/>
</dbReference>
<comment type="caution">
    <text evidence="5">The sequence shown here is derived from an EMBL/GenBank/DDBJ whole genome shotgun (WGS) entry which is preliminary data.</text>
</comment>
<dbReference type="GO" id="GO:0034440">
    <property type="term" value="P:lipid oxidation"/>
    <property type="evidence" value="ECO:0007669"/>
    <property type="project" value="InterPro"/>
</dbReference>
<sequence>MFTQVSGRKSSDFFFHPLCEQMGGGSVHYLTAPPGKTTFGASPPPPQCEPSLNSAHGDDEGYCENSLRGLLRLLSRCLLRNAGQHLQSNLEEEEGLAFIEVKADERERGGVMHTHAHAHACTRAPTNIFYISISRYTALYLPCYTWICPTHLARSGQPRILFPNQMYLPNEAPMALLQLCEDDLLAVGGDGKGKRVHGERIYDYDVYNELRNPEENQDLTRPILGGSGMYPYPRRCKTGRKCIKTDIELEEPELAFDKVYVPRDERFSDLKINLFMNAGVRSFCTYFLVCAKQKSF</sequence>